<dbReference type="EC" id="2.7.11.1" evidence="1"/>
<dbReference type="SUPFAM" id="SSF56112">
    <property type="entry name" value="Protein kinase-like (PK-like)"/>
    <property type="match status" value="1"/>
</dbReference>
<dbReference type="RefSeq" id="WP_100278043.1">
    <property type="nucleotide sequence ID" value="NZ_CP018799.1"/>
</dbReference>
<evidence type="ECO:0000259" key="9">
    <source>
        <dbReference type="PROSITE" id="PS50011"/>
    </source>
</evidence>
<proteinExistence type="predicted"/>
<reference evidence="10 11" key="1">
    <citation type="submission" date="2016-12" db="EMBL/GenBank/DDBJ databases">
        <title>Isolation and genomic insights into novel planktonic Zetaproteobacteria from stratified waters of the Chesapeake Bay.</title>
        <authorList>
            <person name="McAllister S.M."/>
            <person name="Kato S."/>
            <person name="Chan C.S."/>
            <person name="Chiu B.K."/>
            <person name="Field E.K."/>
        </authorList>
    </citation>
    <scope>NUCLEOTIDE SEQUENCE [LARGE SCALE GENOMIC DNA]</scope>
    <source>
        <strain evidence="10 11">CP-5</strain>
    </source>
</reference>
<keyword evidence="5 10" id="KW-0418">Kinase</keyword>
<dbReference type="Gene3D" id="1.25.40.10">
    <property type="entry name" value="Tetratricopeptide repeat domain"/>
    <property type="match status" value="1"/>
</dbReference>
<dbReference type="InterPro" id="IPR017441">
    <property type="entry name" value="Protein_kinase_ATP_BS"/>
</dbReference>
<dbReference type="SMART" id="SM01080">
    <property type="entry name" value="CHASE2"/>
    <property type="match status" value="1"/>
</dbReference>
<keyword evidence="3 10" id="KW-0808">Transferase</keyword>
<dbReference type="Pfam" id="PF05226">
    <property type="entry name" value="CHASE2"/>
    <property type="match status" value="1"/>
</dbReference>
<dbReference type="CDD" id="cd14014">
    <property type="entry name" value="STKc_PknB_like"/>
    <property type="match status" value="1"/>
</dbReference>
<feature type="transmembrane region" description="Helical" evidence="8">
    <location>
        <begin position="389"/>
        <end position="410"/>
    </location>
</feature>
<dbReference type="AlphaFoldDB" id="A0A2K8KZM9"/>
<keyword evidence="2 10" id="KW-0723">Serine/threonine-protein kinase</keyword>
<dbReference type="SUPFAM" id="SSF48452">
    <property type="entry name" value="TPR-like"/>
    <property type="match status" value="1"/>
</dbReference>
<keyword evidence="8" id="KW-0472">Membrane</keyword>
<name>A0A2K8KZM9_MARES</name>
<evidence type="ECO:0000256" key="2">
    <source>
        <dbReference type="ARBA" id="ARBA00022527"/>
    </source>
</evidence>
<dbReference type="OrthoDB" id="9762169at2"/>
<evidence type="ECO:0000256" key="7">
    <source>
        <dbReference type="PROSITE-ProRule" id="PRU10141"/>
    </source>
</evidence>
<keyword evidence="11" id="KW-1185">Reference proteome</keyword>
<feature type="binding site" evidence="7">
    <location>
        <position position="559"/>
    </location>
    <ligand>
        <name>ATP</name>
        <dbReference type="ChEBI" id="CHEBI:30616"/>
    </ligand>
</feature>
<keyword evidence="8" id="KW-1133">Transmembrane helix</keyword>
<dbReference type="Gene3D" id="3.30.200.20">
    <property type="entry name" value="Phosphorylase Kinase, domain 1"/>
    <property type="match status" value="1"/>
</dbReference>
<evidence type="ECO:0000256" key="3">
    <source>
        <dbReference type="ARBA" id="ARBA00022679"/>
    </source>
</evidence>
<dbReference type="Pfam" id="PF00069">
    <property type="entry name" value="Pkinase"/>
    <property type="match status" value="1"/>
</dbReference>
<evidence type="ECO:0000256" key="4">
    <source>
        <dbReference type="ARBA" id="ARBA00022741"/>
    </source>
</evidence>
<dbReference type="InterPro" id="IPR011990">
    <property type="entry name" value="TPR-like_helical_dom_sf"/>
</dbReference>
<evidence type="ECO:0000256" key="8">
    <source>
        <dbReference type="SAM" id="Phobius"/>
    </source>
</evidence>
<keyword evidence="4 7" id="KW-0547">Nucleotide-binding</keyword>
<dbReference type="PROSITE" id="PS00107">
    <property type="entry name" value="PROTEIN_KINASE_ATP"/>
    <property type="match status" value="1"/>
</dbReference>
<evidence type="ECO:0000313" key="10">
    <source>
        <dbReference type="EMBL" id="ATX80252.1"/>
    </source>
</evidence>
<dbReference type="Proteomes" id="UP000231701">
    <property type="component" value="Chromosome"/>
</dbReference>
<dbReference type="InterPro" id="IPR000719">
    <property type="entry name" value="Prot_kinase_dom"/>
</dbReference>
<feature type="domain" description="Protein kinase" evidence="9">
    <location>
        <begin position="530"/>
        <end position="793"/>
    </location>
</feature>
<protein>
    <recommendedName>
        <fullName evidence="1">non-specific serine/threonine protein kinase</fullName>
        <ecNumber evidence="1">2.7.11.1</ecNumber>
    </recommendedName>
</protein>
<keyword evidence="6 7" id="KW-0067">ATP-binding</keyword>
<keyword evidence="8" id="KW-0812">Transmembrane</keyword>
<dbReference type="InterPro" id="IPR007890">
    <property type="entry name" value="CHASE2"/>
</dbReference>
<dbReference type="KEGG" id="maes:Ga0123461_1840"/>
<dbReference type="InterPro" id="IPR008271">
    <property type="entry name" value="Ser/Thr_kinase_AS"/>
</dbReference>
<dbReference type="SMART" id="SM00220">
    <property type="entry name" value="S_TKc"/>
    <property type="match status" value="1"/>
</dbReference>
<dbReference type="InterPro" id="IPR011009">
    <property type="entry name" value="Kinase-like_dom_sf"/>
</dbReference>
<evidence type="ECO:0000256" key="5">
    <source>
        <dbReference type="ARBA" id="ARBA00022777"/>
    </source>
</evidence>
<evidence type="ECO:0000256" key="1">
    <source>
        <dbReference type="ARBA" id="ARBA00012513"/>
    </source>
</evidence>
<accession>A0A2K8KZM9</accession>
<dbReference type="FunFam" id="1.10.510.10:FF:000021">
    <property type="entry name" value="Serine/threonine protein kinase"/>
    <property type="match status" value="1"/>
</dbReference>
<dbReference type="PROSITE" id="PS00108">
    <property type="entry name" value="PROTEIN_KINASE_ST"/>
    <property type="match status" value="1"/>
</dbReference>
<organism evidence="10 11">
    <name type="scientific">Mariprofundus aestuarium</name>
    <dbReference type="NCBI Taxonomy" id="1921086"/>
    <lineage>
        <taxon>Bacteria</taxon>
        <taxon>Pseudomonadati</taxon>
        <taxon>Pseudomonadota</taxon>
        <taxon>Candidatius Mariprofundia</taxon>
        <taxon>Mariprofundales</taxon>
        <taxon>Mariprofundaceae</taxon>
        <taxon>Mariprofundus</taxon>
    </lineage>
</organism>
<feature type="transmembrane region" description="Helical" evidence="8">
    <location>
        <begin position="358"/>
        <end position="382"/>
    </location>
</feature>
<dbReference type="GO" id="GO:0004674">
    <property type="term" value="F:protein serine/threonine kinase activity"/>
    <property type="evidence" value="ECO:0007669"/>
    <property type="project" value="UniProtKB-KW"/>
</dbReference>
<sequence>MNHDAIWKSGGLIGIIVSLLFLTGYSSHLSTFRTADNLLYDFISQKNTLPTDSRIILVEVDASSSEQKSHAAIAAAINKLSNAGAKLIALDILYTEPELQPEDNNSGEAQKDMLAENIRLAGNVLLPLYFEFGSEVIQSNILSPSQIRRSTFRQINRNATAAVSAFMLHYPYSNLLEGAAGFGHFNLFPDPDGTVRSHPLAIELSDKFYPSIALVLAAGAMNIPTSDMRLNIGTDIELGALNVATDRDIRIYPAFHTDGSGGSYSRFSLSELLSESTPADLFKDKIILIGSTADNSSNSFITPLKRNMSRIEFVAHSIQSILKEESVIRPGWTLYIELALLLLAGLYLTLLLPRLSGIAGVAATVTATLVLLITGFFLISAFSIWIQTCLTALLLIIGHLCIGIRAHFIAKEQQPSSTSDSNETNKMLGLSFQSQGMLENAYKKFLICPLDEEMLPILYDLGLAFERKRQFDEAINVYQHMATYNSNFRDIQVRLINAKRSKEAVSEKGSNDGVANLLAGGDINPTLGRYEIFSELGKGAMGTVYLGKDPQINRQVAIKTLALSKEFEADQLEEVKKRFFHEAEIAGMLNHPNIVTIFDAGAEHDLAYIAMEYLDGIDLIRYTQKGKTLPIPTTLKIVAKVAEALQYAHDHGVIHRDIKPANIMILKNKSVKVTDFGIAHINDSSKTKAGIVMGTPSYMSPEQLSGKKVDGRSDLFSLGVMLYEMVAGVRPFTADSISKLMLKVARVPHTDVRELDPEVPDSVAELINSMLAKNPENRIASAHEVLDRIHQCLQENRAQEGTP</sequence>
<evidence type="ECO:0000313" key="11">
    <source>
        <dbReference type="Proteomes" id="UP000231701"/>
    </source>
</evidence>
<feature type="transmembrane region" description="Helical" evidence="8">
    <location>
        <begin position="6"/>
        <end position="25"/>
    </location>
</feature>
<evidence type="ECO:0000256" key="6">
    <source>
        <dbReference type="ARBA" id="ARBA00022840"/>
    </source>
</evidence>
<dbReference type="PANTHER" id="PTHR43289">
    <property type="entry name" value="MITOGEN-ACTIVATED PROTEIN KINASE KINASE KINASE 20-RELATED"/>
    <property type="match status" value="1"/>
</dbReference>
<feature type="transmembrane region" description="Helical" evidence="8">
    <location>
        <begin position="332"/>
        <end position="352"/>
    </location>
</feature>
<dbReference type="PANTHER" id="PTHR43289:SF6">
    <property type="entry name" value="SERINE_THREONINE-PROTEIN KINASE NEKL-3"/>
    <property type="match status" value="1"/>
</dbReference>
<dbReference type="PROSITE" id="PS50011">
    <property type="entry name" value="PROTEIN_KINASE_DOM"/>
    <property type="match status" value="1"/>
</dbReference>
<dbReference type="Gene3D" id="1.10.510.10">
    <property type="entry name" value="Transferase(Phosphotransferase) domain 1"/>
    <property type="match status" value="1"/>
</dbReference>
<dbReference type="GO" id="GO:0005524">
    <property type="term" value="F:ATP binding"/>
    <property type="evidence" value="ECO:0007669"/>
    <property type="project" value="UniProtKB-UniRule"/>
</dbReference>
<dbReference type="EMBL" id="CP018799">
    <property type="protein sequence ID" value="ATX80252.1"/>
    <property type="molecule type" value="Genomic_DNA"/>
</dbReference>
<gene>
    <name evidence="10" type="ORF">Ga0123461_1840</name>
</gene>